<dbReference type="PANTHER" id="PTHR36928:SF1">
    <property type="entry name" value="PHOSPHATASE YCDX-RELATED"/>
    <property type="match status" value="1"/>
</dbReference>
<dbReference type="AlphaFoldDB" id="A0A645D8H7"/>
<keyword evidence="1" id="KW-0378">Hydrolase</keyword>
<gene>
    <name evidence="1" type="primary">ycdX_14</name>
    <name evidence="1" type="ORF">SDC9_132596</name>
</gene>
<organism evidence="1">
    <name type="scientific">bioreactor metagenome</name>
    <dbReference type="NCBI Taxonomy" id="1076179"/>
    <lineage>
        <taxon>unclassified sequences</taxon>
        <taxon>metagenomes</taxon>
        <taxon>ecological metagenomes</taxon>
    </lineage>
</organism>
<dbReference type="GO" id="GO:0005829">
    <property type="term" value="C:cytosol"/>
    <property type="evidence" value="ECO:0007669"/>
    <property type="project" value="TreeGrafter"/>
</dbReference>
<dbReference type="EMBL" id="VSSQ01033802">
    <property type="protein sequence ID" value="MPM85515.1"/>
    <property type="molecule type" value="Genomic_DNA"/>
</dbReference>
<dbReference type="InterPro" id="IPR016195">
    <property type="entry name" value="Pol/histidinol_Pase-like"/>
</dbReference>
<reference evidence="1" key="1">
    <citation type="submission" date="2019-08" db="EMBL/GenBank/DDBJ databases">
        <authorList>
            <person name="Kucharzyk K."/>
            <person name="Murdoch R.W."/>
            <person name="Higgins S."/>
            <person name="Loffler F."/>
        </authorList>
    </citation>
    <scope>NUCLEOTIDE SEQUENCE</scope>
</reference>
<dbReference type="GO" id="GO:0008270">
    <property type="term" value="F:zinc ion binding"/>
    <property type="evidence" value="ECO:0007669"/>
    <property type="project" value="TreeGrafter"/>
</dbReference>
<sequence length="190" mass="21911">MHFKKMTCLPKYIQGVRVLGGVEANIMDYNGSLDMPVYILEKLDWVIASMHESHLPSTTTQNHSQAWIEIAKNPHVDLIGHCGDDRFRFDYEKVIKVFKEYNKILEVNNHSFIAREGSKKNCVELSKLCMKYEVPILLTSDAHFCLSVGDVSESIEMLEEINFPNKLILNTDYDVLISEIKRLRGRDFSL</sequence>
<name>A0A645D8H7_9ZZZZ</name>
<evidence type="ECO:0000313" key="1">
    <source>
        <dbReference type="EMBL" id="MPM85515.1"/>
    </source>
</evidence>
<dbReference type="Gene3D" id="3.20.20.140">
    <property type="entry name" value="Metal-dependent hydrolases"/>
    <property type="match status" value="1"/>
</dbReference>
<dbReference type="PANTHER" id="PTHR36928">
    <property type="entry name" value="PHOSPHATASE YCDX-RELATED"/>
    <property type="match status" value="1"/>
</dbReference>
<dbReference type="InterPro" id="IPR050243">
    <property type="entry name" value="PHP_phosphatase"/>
</dbReference>
<dbReference type="EC" id="3.1.3.-" evidence="1"/>
<proteinExistence type="predicted"/>
<dbReference type="GO" id="GO:0042578">
    <property type="term" value="F:phosphoric ester hydrolase activity"/>
    <property type="evidence" value="ECO:0007669"/>
    <property type="project" value="TreeGrafter"/>
</dbReference>
<accession>A0A645D8H7</accession>
<comment type="caution">
    <text evidence="1">The sequence shown here is derived from an EMBL/GenBank/DDBJ whole genome shotgun (WGS) entry which is preliminary data.</text>
</comment>
<protein>
    <submittedName>
        <fullName evidence="1">Putative phosphatase YcdX</fullName>
        <ecNumber evidence="1">3.1.3.-</ecNumber>
    </submittedName>
</protein>
<dbReference type="SUPFAM" id="SSF89550">
    <property type="entry name" value="PHP domain-like"/>
    <property type="match status" value="1"/>
</dbReference>